<proteinExistence type="predicted"/>
<evidence type="ECO:0000313" key="2">
    <source>
        <dbReference type="EMBL" id="KIK01639.1"/>
    </source>
</evidence>
<reference evidence="2 3" key="1">
    <citation type="submission" date="2014-04" db="EMBL/GenBank/DDBJ databases">
        <authorList>
            <consortium name="DOE Joint Genome Institute"/>
            <person name="Kuo A."/>
            <person name="Kohler A."/>
            <person name="Nagy L.G."/>
            <person name="Floudas D."/>
            <person name="Copeland A."/>
            <person name="Barry K.W."/>
            <person name="Cichocki N."/>
            <person name="Veneault-Fourrey C."/>
            <person name="LaButti K."/>
            <person name="Lindquist E.A."/>
            <person name="Lipzen A."/>
            <person name="Lundell T."/>
            <person name="Morin E."/>
            <person name="Murat C."/>
            <person name="Sun H."/>
            <person name="Tunlid A."/>
            <person name="Henrissat B."/>
            <person name="Grigoriev I.V."/>
            <person name="Hibbett D.S."/>
            <person name="Martin F."/>
            <person name="Nordberg H.P."/>
            <person name="Cantor M.N."/>
            <person name="Hua S.X."/>
        </authorList>
    </citation>
    <scope>NUCLEOTIDE SEQUENCE [LARGE SCALE GENOMIC DNA]</scope>
    <source>
        <strain evidence="2 3">LaAM-08-1</strain>
    </source>
</reference>
<organism evidence="2 3">
    <name type="scientific">Laccaria amethystina LaAM-08-1</name>
    <dbReference type="NCBI Taxonomy" id="1095629"/>
    <lineage>
        <taxon>Eukaryota</taxon>
        <taxon>Fungi</taxon>
        <taxon>Dikarya</taxon>
        <taxon>Basidiomycota</taxon>
        <taxon>Agaricomycotina</taxon>
        <taxon>Agaricomycetes</taxon>
        <taxon>Agaricomycetidae</taxon>
        <taxon>Agaricales</taxon>
        <taxon>Agaricineae</taxon>
        <taxon>Hydnangiaceae</taxon>
        <taxon>Laccaria</taxon>
    </lineage>
</organism>
<feature type="domain" description="N-acetyltransferase" evidence="1">
    <location>
        <begin position="19"/>
        <end position="199"/>
    </location>
</feature>
<dbReference type="Proteomes" id="UP000054477">
    <property type="component" value="Unassembled WGS sequence"/>
</dbReference>
<dbReference type="AlphaFoldDB" id="A0A0C9XJI7"/>
<dbReference type="GO" id="GO:0016747">
    <property type="term" value="F:acyltransferase activity, transferring groups other than amino-acyl groups"/>
    <property type="evidence" value="ECO:0007669"/>
    <property type="project" value="InterPro"/>
</dbReference>
<dbReference type="Gene3D" id="3.40.630.30">
    <property type="match status" value="1"/>
</dbReference>
<reference evidence="3" key="2">
    <citation type="submission" date="2015-01" db="EMBL/GenBank/DDBJ databases">
        <title>Evolutionary Origins and Diversification of the Mycorrhizal Mutualists.</title>
        <authorList>
            <consortium name="DOE Joint Genome Institute"/>
            <consortium name="Mycorrhizal Genomics Consortium"/>
            <person name="Kohler A."/>
            <person name="Kuo A."/>
            <person name="Nagy L.G."/>
            <person name="Floudas D."/>
            <person name="Copeland A."/>
            <person name="Barry K.W."/>
            <person name="Cichocki N."/>
            <person name="Veneault-Fourrey C."/>
            <person name="LaButti K."/>
            <person name="Lindquist E.A."/>
            <person name="Lipzen A."/>
            <person name="Lundell T."/>
            <person name="Morin E."/>
            <person name="Murat C."/>
            <person name="Riley R."/>
            <person name="Ohm R."/>
            <person name="Sun H."/>
            <person name="Tunlid A."/>
            <person name="Henrissat B."/>
            <person name="Grigoriev I.V."/>
            <person name="Hibbett D.S."/>
            <person name="Martin F."/>
        </authorList>
    </citation>
    <scope>NUCLEOTIDE SEQUENCE [LARGE SCALE GENOMIC DNA]</scope>
    <source>
        <strain evidence="3">LaAM-08-1</strain>
    </source>
</reference>
<gene>
    <name evidence="2" type="ORF">K443DRAFT_678186</name>
</gene>
<dbReference type="PROSITE" id="PS51186">
    <property type="entry name" value="GNAT"/>
    <property type="match status" value="1"/>
</dbReference>
<sequence>MSDKLASPHRSLSIRSSRLILRKAREDDLEDVHAFLSQEDAVRYWSSGPAYLDLAQSLDWLETMIESPHNGVTDFVIELINTDYGSTSKPMPGPVIGKLGCWDSTDVLSFILNKSFWGKGYAADALQAFSWYMFAFTGESDDGRRKIPADKLIADVDPRNKRSRTLLKRCGFVEFGRGKRTRKTHLGWCDSIYYELTRERWEFLNETSSRK</sequence>
<dbReference type="Pfam" id="PF13302">
    <property type="entry name" value="Acetyltransf_3"/>
    <property type="match status" value="1"/>
</dbReference>
<dbReference type="HOGENOM" id="CLU_013985_3_6_1"/>
<dbReference type="InterPro" id="IPR016181">
    <property type="entry name" value="Acyl_CoA_acyltransferase"/>
</dbReference>
<evidence type="ECO:0000313" key="3">
    <source>
        <dbReference type="Proteomes" id="UP000054477"/>
    </source>
</evidence>
<dbReference type="PANTHER" id="PTHR43792">
    <property type="entry name" value="GNAT FAMILY, PUTATIVE (AFU_ORTHOLOGUE AFUA_3G00765)-RELATED-RELATED"/>
    <property type="match status" value="1"/>
</dbReference>
<accession>A0A0C9XJI7</accession>
<keyword evidence="3" id="KW-1185">Reference proteome</keyword>
<dbReference type="OrthoDB" id="630895at2759"/>
<evidence type="ECO:0000259" key="1">
    <source>
        <dbReference type="PROSITE" id="PS51186"/>
    </source>
</evidence>
<dbReference type="InterPro" id="IPR051531">
    <property type="entry name" value="N-acetyltransferase"/>
</dbReference>
<dbReference type="EMBL" id="KN838603">
    <property type="protein sequence ID" value="KIK01639.1"/>
    <property type="molecule type" value="Genomic_DNA"/>
</dbReference>
<dbReference type="InterPro" id="IPR000182">
    <property type="entry name" value="GNAT_dom"/>
</dbReference>
<dbReference type="STRING" id="1095629.A0A0C9XJI7"/>
<protein>
    <submittedName>
        <fullName evidence="2">Unplaced genomic scaffold K443scaffold_68, whole genome shotgun sequence</fullName>
    </submittedName>
</protein>
<dbReference type="SUPFAM" id="SSF55729">
    <property type="entry name" value="Acyl-CoA N-acyltransferases (Nat)"/>
    <property type="match status" value="1"/>
</dbReference>
<name>A0A0C9XJI7_9AGAR</name>